<evidence type="ECO:0000313" key="9">
    <source>
        <dbReference type="Proteomes" id="UP000002149"/>
    </source>
</evidence>
<gene>
    <name evidence="8" type="ordered locus">CNL06610</name>
</gene>
<keyword evidence="6" id="KW-0175">Coiled coil</keyword>
<dbReference type="SUPFAM" id="SSF50978">
    <property type="entry name" value="WD40 repeat-like"/>
    <property type="match status" value="1"/>
</dbReference>
<comment type="subcellular location">
    <subcellularLocation>
        <location evidence="1">Cytoplasm</location>
        <location evidence="1">P-body</location>
    </subcellularLocation>
</comment>
<sequence length="1246" mass="132220">MDHQTRLFQMLNAATSPPPNKSAATASSPREPEPTPPPPSLQSVSLNDLFKGIQLQTSSPSVSANGSAAGVALEKASNASVAGPTIGLGHIGQHTPGTRSASQASVGSAPVSSPPPPSGPAQDQRAKLLGMLSFGGSGAGTPVNVTTSGFPTPLSGHVQPESQASAPFGGIKSPVIDHSNPPQPNITPAQDPAIASPPIVESNATQTPEPAQPQGQGEQPRPKSAVPNFSFVSPFDAFDDPTPVAVSPAKEKKPEPEVVKHEEKIQATAPAPKEVKGKKDKVKSPAPSKAPELPVAAQEASLKEEPVADNALPQNQQGSGPKTTQSHITIDLSEPNLDSLISTPDLLYIQPTTLLKVDVGYKKGRKVGLTRQFVAYTMSKGKIRLIDSRSGARLMLQTTTSTPGPIIDIAVCPVYVAALAADRSLWIWRVPAGWREDNPPVDLTLISHTTGSAIGKAFKVGWLKKNGADWVIVAGDEGVTMFDPTREGRGVKKAEETFAGKTIFRTMGNVVDFCVNNTQSAMGILSSDSTFSLYSTQSLNRVWQRSIPSSSPHSPPSSAHFIESNVLIGREQNTHFDLVQITVSLAVLSSIHFVAPPGLDASSHYAHAMYDPFSGLLFITPFARSSLYAFRYALKDTEPVRDAGSPNSPQVVAFDRMAEFPLTQQGSSGTGVVTIGMIAHLGRDPGPGREEGDLEWFYGTAEGFASASMGKQATGLVKGGVVASAVASSAAAATSVEPKKEKEAEKEIQQPEKKERKKSAQSTPTSKTLPLPQNLPVPQPLPSIGSRTNSTSGSLVEEAGGAAAAAASTGMNSRKLKKEKRKEERALARAQAAAEAESKIEAAWGAETLSAVPEAKSERAEAKSERGAAANEEALKQMEGRLSTQFQDLLTASISPLSAQLATIASPSFSSNIAARVERSLQPQIMSSISIELQKNLKGLMPQMVGEISNEVQREVKSCLDKVPKDLEKGLGPVVSRTVAGVVQTSVEKMIQQAIRSHLLPTLTQSTSSLTDTLLTELKSEMLQIRKELTPLPPPVVPETKRNVGEDELLNKLQEMSQQMEALQTAVKDIQGRNLNGINHAQSVSNLSTTQGPLPPPIQNTRLPTPAQLEDTFLAALTAQTVPSTLQLVDDHLGLTDYCLPVSGKSPLSQAVLLTLLHRTSIAIADIPAQHPVFPHLVTWIRRTINLLDPSDPNIKEYIVRLYPVVQTHLSNVIASVQASGNPHVQAQFLPVLKEIGDVLAAKVNV</sequence>
<evidence type="ECO:0000256" key="6">
    <source>
        <dbReference type="SAM" id="Coils"/>
    </source>
</evidence>
<feature type="region of interest" description="Disordered" evidence="7">
    <location>
        <begin position="730"/>
        <end position="824"/>
    </location>
</feature>
<dbReference type="PANTHER" id="PTHR15598">
    <property type="entry name" value="ENHANCER OF MRNA-DECAPPING PROTEIN 4"/>
    <property type="match status" value="1"/>
</dbReference>
<evidence type="ECO:0000256" key="4">
    <source>
        <dbReference type="ARBA" id="ARBA00022574"/>
    </source>
</evidence>
<dbReference type="EMBL" id="AE017352">
    <property type="protein sequence ID" value="AAW46667.2"/>
    <property type="molecule type" value="Genomic_DNA"/>
</dbReference>
<dbReference type="KEGG" id="cne:CNL06610"/>
<proteinExistence type="inferred from homology"/>
<dbReference type="InParanoid" id="Q5K882"/>
<keyword evidence="4" id="KW-0853">WD repeat</keyword>
<evidence type="ECO:0000256" key="5">
    <source>
        <dbReference type="ARBA" id="ARBA00022737"/>
    </source>
</evidence>
<feature type="region of interest" description="Disordered" evidence="7">
    <location>
        <begin position="58"/>
        <end position="303"/>
    </location>
</feature>
<dbReference type="PaxDb" id="214684-Q5K882"/>
<dbReference type="GeneID" id="3255020"/>
<evidence type="ECO:0000313" key="8">
    <source>
        <dbReference type="EMBL" id="AAW46667.2"/>
    </source>
</evidence>
<dbReference type="InterPro" id="IPR036322">
    <property type="entry name" value="WD40_repeat_dom_sf"/>
</dbReference>
<dbReference type="InterPro" id="IPR045152">
    <property type="entry name" value="EDC4-like"/>
</dbReference>
<feature type="compositionally biased region" description="Low complexity" evidence="7">
    <location>
        <begin position="100"/>
        <end position="111"/>
    </location>
</feature>
<keyword evidence="3" id="KW-0963">Cytoplasm</keyword>
<dbReference type="VEuPathDB" id="FungiDB:CNL06610"/>
<organism evidence="8 9">
    <name type="scientific">Cryptococcus deneoformans (strain JEC21 / ATCC MYA-565)</name>
    <name type="common">Cryptococcus neoformans var. neoformans serotype D</name>
    <dbReference type="NCBI Taxonomy" id="214684"/>
    <lineage>
        <taxon>Eukaryota</taxon>
        <taxon>Fungi</taxon>
        <taxon>Dikarya</taxon>
        <taxon>Basidiomycota</taxon>
        <taxon>Agaricomycotina</taxon>
        <taxon>Tremellomycetes</taxon>
        <taxon>Tremellales</taxon>
        <taxon>Cryptococcaceae</taxon>
        <taxon>Cryptococcus</taxon>
        <taxon>Cryptococcus neoformans species complex</taxon>
    </lineage>
</organism>
<dbReference type="OrthoDB" id="21128at2759"/>
<feature type="compositionally biased region" description="Basic and acidic residues" evidence="7">
    <location>
        <begin position="249"/>
        <end position="265"/>
    </location>
</feature>
<feature type="compositionally biased region" description="Polar residues" evidence="7">
    <location>
        <begin position="785"/>
        <end position="794"/>
    </location>
</feature>
<protein>
    <recommendedName>
        <fullName evidence="10">Enhancer of mRNA-decapping protein 4</fullName>
    </recommendedName>
</protein>
<feature type="coiled-coil region" evidence="6">
    <location>
        <begin position="1046"/>
        <end position="1073"/>
    </location>
</feature>
<dbReference type="InterPro" id="IPR015943">
    <property type="entry name" value="WD40/YVTN_repeat-like_dom_sf"/>
</dbReference>
<dbReference type="Proteomes" id="UP000002149">
    <property type="component" value="Chromosome 12"/>
</dbReference>
<feature type="compositionally biased region" description="Basic and acidic residues" evidence="7">
    <location>
        <begin position="737"/>
        <end position="754"/>
    </location>
</feature>
<dbReference type="GO" id="GO:0031087">
    <property type="term" value="P:deadenylation-independent decapping of nuclear-transcribed mRNA"/>
    <property type="evidence" value="ECO:0000318"/>
    <property type="project" value="GO_Central"/>
</dbReference>
<evidence type="ECO:0000256" key="2">
    <source>
        <dbReference type="ARBA" id="ARBA00009639"/>
    </source>
</evidence>
<feature type="compositionally biased region" description="Low complexity" evidence="7">
    <location>
        <begin position="204"/>
        <end position="219"/>
    </location>
</feature>
<reference evidence="8 9" key="1">
    <citation type="journal article" date="2005" name="Science">
        <title>The genome of the basidiomycetous yeast and human pathogen Cryptococcus neoformans.</title>
        <authorList>
            <person name="Loftus B.J."/>
            <person name="Fung E."/>
            <person name="Roncaglia P."/>
            <person name="Rowley D."/>
            <person name="Amedeo P."/>
            <person name="Bruno D."/>
            <person name="Vamathevan J."/>
            <person name="Miranda M."/>
            <person name="Anderson I.J."/>
            <person name="Fraser J.A."/>
            <person name="Allen J.E."/>
            <person name="Bosdet I.E."/>
            <person name="Brent M.R."/>
            <person name="Chiu R."/>
            <person name="Doering T.L."/>
            <person name="Donlin M.J."/>
            <person name="D'Souza C.A."/>
            <person name="Fox D.S."/>
            <person name="Grinberg V."/>
            <person name="Fu J."/>
            <person name="Fukushima M."/>
            <person name="Haas B.J."/>
            <person name="Huang J.C."/>
            <person name="Janbon G."/>
            <person name="Jones S.J."/>
            <person name="Koo H.L."/>
            <person name="Krzywinski M.I."/>
            <person name="Kwon-Chung J.K."/>
            <person name="Lengeler K.B."/>
            <person name="Maiti R."/>
            <person name="Marra M.A."/>
            <person name="Marra R.E."/>
            <person name="Mathewson C.A."/>
            <person name="Mitchell T.G."/>
            <person name="Pertea M."/>
            <person name="Riggs F.R."/>
            <person name="Salzberg S.L."/>
            <person name="Schein J.E."/>
            <person name="Shvartsbeyn A."/>
            <person name="Shin H."/>
            <person name="Shumway M."/>
            <person name="Specht C.A."/>
            <person name="Suh B.B."/>
            <person name="Tenney A."/>
            <person name="Utterback T.R."/>
            <person name="Wickes B.L."/>
            <person name="Wortman J.R."/>
            <person name="Wye N.H."/>
            <person name="Kronstad J.W."/>
            <person name="Lodge J.K."/>
            <person name="Heitman J."/>
            <person name="Davis R.W."/>
            <person name="Fraser C.M."/>
            <person name="Hyman R.W."/>
        </authorList>
    </citation>
    <scope>NUCLEOTIDE SEQUENCE [LARGE SCALE GENOMIC DNA]</scope>
    <source>
        <strain evidence="9">JEC21 / ATCC MYA-565</strain>
    </source>
</reference>
<keyword evidence="5" id="KW-0677">Repeat</keyword>
<keyword evidence="9" id="KW-1185">Reference proteome</keyword>
<dbReference type="STRING" id="214684.Q5K882"/>
<dbReference type="eggNOG" id="ENOG502SEUR">
    <property type="taxonomic scope" value="Eukaryota"/>
</dbReference>
<dbReference type="Gene3D" id="2.130.10.10">
    <property type="entry name" value="YVTN repeat-like/Quinoprotein amine dehydrogenase"/>
    <property type="match status" value="1"/>
</dbReference>
<evidence type="ECO:0000256" key="1">
    <source>
        <dbReference type="ARBA" id="ARBA00004201"/>
    </source>
</evidence>
<feature type="region of interest" description="Disordered" evidence="7">
    <location>
        <begin position="1"/>
        <end position="44"/>
    </location>
</feature>
<dbReference type="HOGENOM" id="CLU_274084_0_0_1"/>
<evidence type="ECO:0000256" key="7">
    <source>
        <dbReference type="SAM" id="MobiDB-lite"/>
    </source>
</evidence>
<dbReference type="AlphaFoldDB" id="Q5K882"/>
<evidence type="ECO:0008006" key="10">
    <source>
        <dbReference type="Google" id="ProtNLM"/>
    </source>
</evidence>
<dbReference type="GO" id="GO:0000932">
    <property type="term" value="C:P-body"/>
    <property type="evidence" value="ECO:0000318"/>
    <property type="project" value="GO_Central"/>
</dbReference>
<name>Q5K882_CRYD1</name>
<evidence type="ECO:0000256" key="3">
    <source>
        <dbReference type="ARBA" id="ARBA00022490"/>
    </source>
</evidence>
<dbReference type="RefSeq" id="XP_024513897.1">
    <property type="nucleotide sequence ID" value="XM_024658234.1"/>
</dbReference>
<comment type="similarity">
    <text evidence="2">Belongs to the WD repeat EDC4 family.</text>
</comment>
<feature type="compositionally biased region" description="Low complexity" evidence="7">
    <location>
        <begin position="58"/>
        <end position="72"/>
    </location>
</feature>
<accession>Q5K882</accession>
<dbReference type="PANTHER" id="PTHR15598:SF5">
    <property type="entry name" value="ENHANCER OF MRNA-DECAPPING PROTEIN 4"/>
    <property type="match status" value="1"/>
</dbReference>